<evidence type="ECO:0000256" key="6">
    <source>
        <dbReference type="ARBA" id="ARBA00022676"/>
    </source>
</evidence>
<dbReference type="EMBL" id="LKHV02000001">
    <property type="protein sequence ID" value="MCS5708952.1"/>
    <property type="molecule type" value="Genomic_DNA"/>
</dbReference>
<dbReference type="Pfam" id="PF06832">
    <property type="entry name" value="BiPBP_C"/>
    <property type="match status" value="1"/>
</dbReference>
<evidence type="ECO:0000259" key="12">
    <source>
        <dbReference type="Pfam" id="PF00905"/>
    </source>
</evidence>
<dbReference type="Gene3D" id="3.40.710.10">
    <property type="entry name" value="DD-peptidase/beta-lactamase superfamily"/>
    <property type="match status" value="1"/>
</dbReference>
<evidence type="ECO:0000256" key="4">
    <source>
        <dbReference type="ARBA" id="ARBA00022645"/>
    </source>
</evidence>
<dbReference type="PANTHER" id="PTHR32282">
    <property type="entry name" value="BINDING PROTEIN TRANSPEPTIDASE, PUTATIVE-RELATED"/>
    <property type="match status" value="1"/>
</dbReference>
<sequence length="669" mass="76054">MSIGSFMGFLLANSIYPLNTKRFNDVSTIIYAQNTPIHIFHSQDEKLRIHTTVEEVDPLYLKILLEREDKYFFSHPGINPFALLRAVYQRIQYGHVISGGSTISMQTARLLEPRPRKLISKFIECFRALQLEWHFSKKEILNIYMTLAPFGGNIEGVHAATMTYFQKSAKQLSPSEIALLVALVQSPTRLHPIHYPERAYLARNTLLAFMAKKHLIDEENFNIHTLADLPSSKNKFPREIPHLAWRLKKQYPNDIKIHTTIDLNLQKKIEFLLSRYQRSFPPQSNTAIFIVEHRKNKPVVYIASRDFYNENDHGFVDYICAFRSPGSTLKPFIFGLGFDLGVVKPESYLLDERRRFGAYYPRNFDKNIHGVVKAEEALALSLNIPVVDLLNRIGVMRFLSLLKEAGITPQLPRSFDSPSLAIALGGLGLSLEQLVSLYSALARDGKVMPISYLDTQISSTEHALFSEHAAQQVTTILKVDLENNRRFSLKTGTSYGYRDTWVIGYDQQYVIGIWTGIPDGSPMSPLLARDLVVPLFQKVVAVLPEKEMPSLQKFSSPTMVLKKSSQHISDQKNVHKTVPTLIFPVDDTIVELERQASQYKAIPLSVTGGKRPYTWLIDGKPLYIGTWKQKEFWMPEKNGYYTITLIDANGQTAKANIELSSNQQIADAS</sequence>
<dbReference type="Pfam" id="PF00912">
    <property type="entry name" value="Transgly"/>
    <property type="match status" value="1"/>
</dbReference>
<evidence type="ECO:0000256" key="10">
    <source>
        <dbReference type="ARBA" id="ARBA00044770"/>
    </source>
</evidence>
<dbReference type="NCBIfam" id="TIGR02073">
    <property type="entry name" value="PBP_1c"/>
    <property type="match status" value="1"/>
</dbReference>
<reference evidence="15" key="2">
    <citation type="submission" date="2021-06" db="EMBL/GenBank/DDBJ databases">
        <title>Genomic Description and Analysis of Intracellular Bacteria, Candidatus Berkiella cookevillensis and Candidatus Berkiella aquae.</title>
        <authorList>
            <person name="Kidane D.T."/>
            <person name="Mehari Y.T."/>
            <person name="Rice F.C."/>
            <person name="Arivett B.A."/>
            <person name="Farone A.L."/>
            <person name="Berk S.G."/>
            <person name="Farone M.B."/>
        </authorList>
    </citation>
    <scope>NUCLEOTIDE SEQUENCE</scope>
    <source>
        <strain evidence="15">CC99</strain>
    </source>
</reference>
<dbReference type="GO" id="GO:0009252">
    <property type="term" value="P:peptidoglycan biosynthetic process"/>
    <property type="evidence" value="ECO:0007669"/>
    <property type="project" value="InterPro"/>
</dbReference>
<evidence type="ECO:0000256" key="11">
    <source>
        <dbReference type="ARBA" id="ARBA00049902"/>
    </source>
</evidence>
<evidence type="ECO:0000256" key="2">
    <source>
        <dbReference type="ARBA" id="ARBA00007090"/>
    </source>
</evidence>
<feature type="domain" description="Glycosyl transferase family 51" evidence="13">
    <location>
        <begin position="43"/>
        <end position="210"/>
    </location>
</feature>
<dbReference type="Pfam" id="PF00905">
    <property type="entry name" value="Transpeptidase"/>
    <property type="match status" value="1"/>
</dbReference>
<comment type="caution">
    <text evidence="15">The sequence shown here is derived from an EMBL/GenBank/DDBJ whole genome shotgun (WGS) entry which is preliminary data.</text>
</comment>
<dbReference type="EC" id="2.4.99.28" evidence="10"/>
<keyword evidence="9" id="KW-0511">Multifunctional enzyme</keyword>
<dbReference type="Gene3D" id="1.10.3810.10">
    <property type="entry name" value="Biosynthetic peptidoglycan transglycosylase-like"/>
    <property type="match status" value="1"/>
</dbReference>
<protein>
    <recommendedName>
        <fullName evidence="10">peptidoglycan glycosyltransferase</fullName>
        <ecNumber evidence="10">2.4.99.28</ecNumber>
    </recommendedName>
</protein>
<name>A0AAE3HQT5_9GAMM</name>
<dbReference type="InterPro" id="IPR009647">
    <property type="entry name" value="PBP_C"/>
</dbReference>
<feature type="domain" description="Penicillin-binding protein transpeptidase" evidence="12">
    <location>
        <begin position="289"/>
        <end position="507"/>
    </location>
</feature>
<comment type="similarity">
    <text evidence="2">In the C-terminal section; belongs to the transpeptidase family.</text>
</comment>
<keyword evidence="8" id="KW-0378">Hydrolase</keyword>
<dbReference type="PANTHER" id="PTHR32282:SF15">
    <property type="entry name" value="PENICILLIN-BINDING PROTEIN 1C"/>
    <property type="match status" value="1"/>
</dbReference>
<evidence type="ECO:0000256" key="9">
    <source>
        <dbReference type="ARBA" id="ARBA00023268"/>
    </source>
</evidence>
<comment type="catalytic activity">
    <reaction evidence="11">
        <text>[GlcNAc-(1-&gt;4)-Mur2Ac(oyl-L-Ala-gamma-D-Glu-L-Lys-D-Ala-D-Ala)](n)-di-trans,octa-cis-undecaprenyl diphosphate + beta-D-GlcNAc-(1-&gt;4)-Mur2Ac(oyl-L-Ala-gamma-D-Glu-L-Lys-D-Ala-D-Ala)-di-trans,octa-cis-undecaprenyl diphosphate = [GlcNAc-(1-&gt;4)-Mur2Ac(oyl-L-Ala-gamma-D-Glu-L-Lys-D-Ala-D-Ala)](n+1)-di-trans,octa-cis-undecaprenyl diphosphate + di-trans,octa-cis-undecaprenyl diphosphate + H(+)</text>
        <dbReference type="Rhea" id="RHEA:23708"/>
        <dbReference type="Rhea" id="RHEA-COMP:9602"/>
        <dbReference type="Rhea" id="RHEA-COMP:9603"/>
        <dbReference type="ChEBI" id="CHEBI:15378"/>
        <dbReference type="ChEBI" id="CHEBI:58405"/>
        <dbReference type="ChEBI" id="CHEBI:60033"/>
        <dbReference type="ChEBI" id="CHEBI:78435"/>
        <dbReference type="EC" id="2.4.99.28"/>
    </reaction>
</comment>
<dbReference type="SUPFAM" id="SSF53955">
    <property type="entry name" value="Lysozyme-like"/>
    <property type="match status" value="1"/>
</dbReference>
<gene>
    <name evidence="15" type="primary">pbpC</name>
    <name evidence="15" type="ORF">CC99x_008565</name>
</gene>
<evidence type="ECO:0000259" key="13">
    <source>
        <dbReference type="Pfam" id="PF00912"/>
    </source>
</evidence>
<evidence type="ECO:0000313" key="16">
    <source>
        <dbReference type="Proteomes" id="UP000051494"/>
    </source>
</evidence>
<proteinExistence type="inferred from homology"/>
<organism evidence="15 16">
    <name type="scientific">Candidatus Berkiella cookevillensis</name>
    <dbReference type="NCBI Taxonomy" id="437022"/>
    <lineage>
        <taxon>Bacteria</taxon>
        <taxon>Pseudomonadati</taxon>
        <taxon>Pseudomonadota</taxon>
        <taxon>Gammaproteobacteria</taxon>
        <taxon>Candidatus Berkiellales</taxon>
        <taxon>Candidatus Berkiellaceae</taxon>
        <taxon>Candidatus Berkiella</taxon>
    </lineage>
</organism>
<keyword evidence="7" id="KW-0808">Transferase</keyword>
<evidence type="ECO:0000256" key="7">
    <source>
        <dbReference type="ARBA" id="ARBA00022679"/>
    </source>
</evidence>
<reference evidence="15" key="1">
    <citation type="journal article" date="2016" name="Genome Announc.">
        <title>Draft Genome Sequences of Two Novel Amoeba-Resistant Intranuclear Bacteria, 'Candidatus Berkiella cookevillensis' and 'Candidatus Berkiella aquae'.</title>
        <authorList>
            <person name="Mehari Y.T."/>
            <person name="Arivett B.A."/>
            <person name="Farone A.L."/>
            <person name="Gunderson J.H."/>
            <person name="Farone M.B."/>
        </authorList>
    </citation>
    <scope>NUCLEOTIDE SEQUENCE</scope>
    <source>
        <strain evidence="15">CC99</strain>
    </source>
</reference>
<evidence type="ECO:0000256" key="8">
    <source>
        <dbReference type="ARBA" id="ARBA00022801"/>
    </source>
</evidence>
<dbReference type="GO" id="GO:0004180">
    <property type="term" value="F:carboxypeptidase activity"/>
    <property type="evidence" value="ECO:0007669"/>
    <property type="project" value="UniProtKB-KW"/>
</dbReference>
<dbReference type="AlphaFoldDB" id="A0AAE3HQT5"/>
<dbReference type="GO" id="GO:0008955">
    <property type="term" value="F:peptidoglycan glycosyltransferase activity"/>
    <property type="evidence" value="ECO:0007669"/>
    <property type="project" value="UniProtKB-EC"/>
</dbReference>
<evidence type="ECO:0000256" key="5">
    <source>
        <dbReference type="ARBA" id="ARBA00022670"/>
    </source>
</evidence>
<dbReference type="InterPro" id="IPR050396">
    <property type="entry name" value="Glycosyltr_51/Transpeptidase"/>
</dbReference>
<evidence type="ECO:0000259" key="14">
    <source>
        <dbReference type="Pfam" id="PF06832"/>
    </source>
</evidence>
<evidence type="ECO:0000256" key="3">
    <source>
        <dbReference type="ARBA" id="ARBA00007739"/>
    </source>
</evidence>
<evidence type="ECO:0000313" key="15">
    <source>
        <dbReference type="EMBL" id="MCS5708952.1"/>
    </source>
</evidence>
<comment type="pathway">
    <text evidence="1">Cell wall biogenesis; peptidoglycan biosynthesis.</text>
</comment>
<accession>A0AAE3HQT5</accession>
<dbReference type="InterPro" id="IPR023346">
    <property type="entry name" value="Lysozyme-like_dom_sf"/>
</dbReference>
<keyword evidence="6" id="KW-0328">Glycosyltransferase</keyword>
<dbReference type="SUPFAM" id="SSF56601">
    <property type="entry name" value="beta-lactamase/transpeptidase-like"/>
    <property type="match status" value="1"/>
</dbReference>
<dbReference type="InterPro" id="IPR001264">
    <property type="entry name" value="Glyco_trans_51"/>
</dbReference>
<keyword evidence="5" id="KW-0645">Protease</keyword>
<dbReference type="InterPro" id="IPR011815">
    <property type="entry name" value="PBP_1c"/>
</dbReference>
<dbReference type="InterPro" id="IPR001460">
    <property type="entry name" value="PCN-bd_Tpept"/>
</dbReference>
<evidence type="ECO:0000256" key="1">
    <source>
        <dbReference type="ARBA" id="ARBA00004752"/>
    </source>
</evidence>
<comment type="similarity">
    <text evidence="3">In the N-terminal section; belongs to the glycosyltransferase 51 family.</text>
</comment>
<dbReference type="GO" id="GO:0006508">
    <property type="term" value="P:proteolysis"/>
    <property type="evidence" value="ECO:0007669"/>
    <property type="project" value="UniProtKB-KW"/>
</dbReference>
<dbReference type="InterPro" id="IPR012338">
    <property type="entry name" value="Beta-lactam/transpept-like"/>
</dbReference>
<keyword evidence="4" id="KW-0121">Carboxypeptidase</keyword>
<dbReference type="GO" id="GO:0008658">
    <property type="term" value="F:penicillin binding"/>
    <property type="evidence" value="ECO:0007669"/>
    <property type="project" value="InterPro"/>
</dbReference>
<feature type="domain" description="Penicillin-binding C-terminal" evidence="14">
    <location>
        <begin position="571"/>
        <end position="657"/>
    </location>
</feature>
<dbReference type="RefSeq" id="WP_259596656.1">
    <property type="nucleotide sequence ID" value="NZ_LKHV02000001.1"/>
</dbReference>
<dbReference type="Proteomes" id="UP000051494">
    <property type="component" value="Unassembled WGS sequence"/>
</dbReference>
<dbReference type="InterPro" id="IPR036950">
    <property type="entry name" value="PBP_transglycosylase"/>
</dbReference>
<dbReference type="GO" id="GO:0030288">
    <property type="term" value="C:outer membrane-bounded periplasmic space"/>
    <property type="evidence" value="ECO:0007669"/>
    <property type="project" value="TreeGrafter"/>
</dbReference>
<keyword evidence="16" id="KW-1185">Reference proteome</keyword>